<proteinExistence type="predicted"/>
<feature type="domain" description="Large ribosomal subunit protein eL40" evidence="3">
    <location>
        <begin position="57"/>
        <end position="107"/>
    </location>
</feature>
<organism evidence="4 5">
    <name type="scientific">Pseudoloma neurophilia</name>
    <dbReference type="NCBI Taxonomy" id="146866"/>
    <lineage>
        <taxon>Eukaryota</taxon>
        <taxon>Fungi</taxon>
        <taxon>Fungi incertae sedis</taxon>
        <taxon>Microsporidia</taxon>
        <taxon>Pseudoloma</taxon>
    </lineage>
</organism>
<reference evidence="4 5" key="1">
    <citation type="submission" date="2015-07" db="EMBL/GenBank/DDBJ databases">
        <title>The genome of Pseudoloma neurophilia, a relevant intracellular parasite of the zebrafish.</title>
        <authorList>
            <person name="Ndikumana S."/>
            <person name="Pelin A."/>
            <person name="Sanders J."/>
            <person name="Corradi N."/>
        </authorList>
    </citation>
    <scope>NUCLEOTIDE SEQUENCE [LARGE SCALE GENOMIC DNA]</scope>
    <source>
        <strain evidence="4 5">MK1</strain>
    </source>
</reference>
<dbReference type="GO" id="GO:0005840">
    <property type="term" value="C:ribosome"/>
    <property type="evidence" value="ECO:0007669"/>
    <property type="project" value="UniProtKB-KW"/>
</dbReference>
<dbReference type="VEuPathDB" id="MicrosporidiaDB:M153_22900001658"/>
<accession>A0A0R0LU13</accession>
<name>A0A0R0LU13_9MICR</name>
<dbReference type="AlphaFoldDB" id="A0A0R0LU13"/>
<dbReference type="GO" id="GO:1990904">
    <property type="term" value="C:ribonucleoprotein complex"/>
    <property type="evidence" value="ECO:0007669"/>
    <property type="project" value="UniProtKB-KW"/>
</dbReference>
<evidence type="ECO:0000256" key="2">
    <source>
        <dbReference type="ARBA" id="ARBA00023274"/>
    </source>
</evidence>
<dbReference type="SUPFAM" id="SSF57829">
    <property type="entry name" value="Zn-binding ribosomal proteins"/>
    <property type="match status" value="1"/>
</dbReference>
<keyword evidence="5" id="KW-1185">Reference proteome</keyword>
<comment type="caution">
    <text evidence="4">The sequence shown here is derived from an EMBL/GenBank/DDBJ whole genome shotgun (WGS) entry which is preliminary data.</text>
</comment>
<gene>
    <name evidence="4" type="ORF">M153_22900001658</name>
</gene>
<dbReference type="InterPro" id="IPR001975">
    <property type="entry name" value="Ribosomal_eL40_dom"/>
</dbReference>
<dbReference type="InterPro" id="IPR011332">
    <property type="entry name" value="Ribosomal_zn-bd"/>
</dbReference>
<dbReference type="SMART" id="SM01377">
    <property type="entry name" value="Ribosomal_L40e"/>
    <property type="match status" value="1"/>
</dbReference>
<protein>
    <submittedName>
        <fullName evidence="4">Ubiquitin/60s ribosomal protein L40 fusion</fullName>
    </submittedName>
</protein>
<evidence type="ECO:0000313" key="5">
    <source>
        <dbReference type="Proteomes" id="UP000051530"/>
    </source>
</evidence>
<dbReference type="OrthoDB" id="428577at2759"/>
<dbReference type="Gene3D" id="4.10.1060.50">
    <property type="match status" value="1"/>
</dbReference>
<evidence type="ECO:0000313" key="4">
    <source>
        <dbReference type="EMBL" id="KRH92886.1"/>
    </source>
</evidence>
<keyword evidence="2" id="KW-0687">Ribonucleoprotein</keyword>
<keyword evidence="1 4" id="KW-0689">Ribosomal protein</keyword>
<dbReference type="Pfam" id="PF01020">
    <property type="entry name" value="Ribosomal_L40e"/>
    <property type="match status" value="1"/>
</dbReference>
<evidence type="ECO:0000256" key="1">
    <source>
        <dbReference type="ARBA" id="ARBA00022980"/>
    </source>
</evidence>
<dbReference type="InterPro" id="IPR038587">
    <property type="entry name" value="Ribosomal_eL40_sf"/>
</dbReference>
<sequence>MLIFLLENGLTTLTNIISLPSLNKNQFMTVNGKPIENISNVLPFSIVQIFTRLKGGALQENEKALAMKRFNTKVCRKCNARLSIRATHCRKRQCGFSNKLRMKKKLREVGKK</sequence>
<evidence type="ECO:0000259" key="3">
    <source>
        <dbReference type="SMART" id="SM01377"/>
    </source>
</evidence>
<dbReference type="GO" id="GO:0006412">
    <property type="term" value="P:translation"/>
    <property type="evidence" value="ECO:0007669"/>
    <property type="project" value="InterPro"/>
</dbReference>
<dbReference type="Proteomes" id="UP000051530">
    <property type="component" value="Unassembled WGS sequence"/>
</dbReference>
<dbReference type="GO" id="GO:0003735">
    <property type="term" value="F:structural constituent of ribosome"/>
    <property type="evidence" value="ECO:0007669"/>
    <property type="project" value="InterPro"/>
</dbReference>
<dbReference type="EMBL" id="LGUB01000610">
    <property type="protein sequence ID" value="KRH92886.1"/>
    <property type="molecule type" value="Genomic_DNA"/>
</dbReference>